<dbReference type="InterPro" id="IPR011051">
    <property type="entry name" value="RmlC_Cupin_sf"/>
</dbReference>
<dbReference type="AlphaFoldDB" id="A0A5E4WFP8"/>
<gene>
    <name evidence="1" type="ORF">PHO31112_03245</name>
</gene>
<dbReference type="EMBL" id="CABPSM010000009">
    <property type="protein sequence ID" value="VVE23281.1"/>
    <property type="molecule type" value="Genomic_DNA"/>
</dbReference>
<name>A0A5E4WFP8_9BURK</name>
<proteinExistence type="predicted"/>
<evidence type="ECO:0000313" key="1">
    <source>
        <dbReference type="EMBL" id="VVE23281.1"/>
    </source>
</evidence>
<organism evidence="1 2">
    <name type="scientific">Pandoraea horticolens</name>
    <dbReference type="NCBI Taxonomy" id="2508298"/>
    <lineage>
        <taxon>Bacteria</taxon>
        <taxon>Pseudomonadati</taxon>
        <taxon>Pseudomonadota</taxon>
        <taxon>Betaproteobacteria</taxon>
        <taxon>Burkholderiales</taxon>
        <taxon>Burkholderiaceae</taxon>
        <taxon>Pandoraea</taxon>
    </lineage>
</organism>
<dbReference type="SUPFAM" id="SSF51182">
    <property type="entry name" value="RmlC-like cupins"/>
    <property type="match status" value="1"/>
</dbReference>
<dbReference type="Proteomes" id="UP000343317">
    <property type="component" value="Unassembled WGS sequence"/>
</dbReference>
<sequence length="483" mass="53581">MQGFPPLFDFAPYLEVRDETLPLIREFASHMAFRSAVVEELELDEDFYRRPLRPEDLEFLQFKKAVRAETVSRLPMLASQRLLMCINEVGIARMPRPGDAEGFANADAFYSERNQVLGARIRPYLENYAYAFLGNEGKADATPESLTDTLDAIVRIEHARWSDMFALLQRNEYLPEGLRFIMIQCWSLAPSRRAAVARAVASGYFDAVSPDARPVMADAAQDALLTRVAGALDLTRREHSYWQFYLPTSLAKCNLLYALGARPDRAFALLGAAFVAEAEMLAFCQAAASACPHMLHGLPIRQPSMDVALADLLRRAAAATTQIGAQYGAHGLSRMSQGLGAAELMAARGRWDLGEQLRWLSAIEHYVAFAKQVEERIEAECPGIDRETFVEPREMCSTTHVHNDHRLVVIESGDMIFWGNLGMQLKMKQGDSVLIPDGRLHGSTVVSHECTYHQPIIPDEWIAALHAGTMSAAPAPKSSAALA</sequence>
<reference evidence="1 2" key="1">
    <citation type="submission" date="2019-08" db="EMBL/GenBank/DDBJ databases">
        <authorList>
            <person name="Peeters C."/>
        </authorList>
    </citation>
    <scope>NUCLEOTIDE SEQUENCE [LARGE SCALE GENOMIC DNA]</scope>
    <source>
        <strain evidence="1 2">LMG 31112</strain>
    </source>
</reference>
<keyword evidence="2" id="KW-1185">Reference proteome</keyword>
<accession>A0A5E4WFP8</accession>
<protein>
    <submittedName>
        <fullName evidence="1">Peptide synthetase</fullName>
    </submittedName>
</protein>
<evidence type="ECO:0000313" key="2">
    <source>
        <dbReference type="Proteomes" id="UP000343317"/>
    </source>
</evidence>